<evidence type="ECO:0000313" key="2">
    <source>
        <dbReference type="EMBL" id="PTB71300.1"/>
    </source>
</evidence>
<dbReference type="EMBL" id="KZ679150">
    <property type="protein sequence ID" value="PTB71300.1"/>
    <property type="molecule type" value="Genomic_DNA"/>
</dbReference>
<feature type="region of interest" description="Disordered" evidence="1">
    <location>
        <begin position="110"/>
        <end position="135"/>
    </location>
</feature>
<dbReference type="PANTHER" id="PTHR35391">
    <property type="entry name" value="C2H2-TYPE DOMAIN-CONTAINING PROTEIN-RELATED"/>
    <property type="match status" value="1"/>
</dbReference>
<proteinExistence type="predicted"/>
<dbReference type="Proteomes" id="UP000240760">
    <property type="component" value="Unassembled WGS sequence"/>
</dbReference>
<organism evidence="2 3">
    <name type="scientific">Trichoderma longibrachiatum ATCC 18648</name>
    <dbReference type="NCBI Taxonomy" id="983965"/>
    <lineage>
        <taxon>Eukaryota</taxon>
        <taxon>Fungi</taxon>
        <taxon>Dikarya</taxon>
        <taxon>Ascomycota</taxon>
        <taxon>Pezizomycotina</taxon>
        <taxon>Sordariomycetes</taxon>
        <taxon>Hypocreomycetidae</taxon>
        <taxon>Hypocreales</taxon>
        <taxon>Hypocreaceae</taxon>
        <taxon>Trichoderma</taxon>
    </lineage>
</organism>
<dbReference type="OrthoDB" id="20872at2759"/>
<gene>
    <name evidence="2" type="ORF">M440DRAFT_1466407</name>
</gene>
<protein>
    <submittedName>
        <fullName evidence="2">Uncharacterized protein</fullName>
    </submittedName>
</protein>
<evidence type="ECO:0000256" key="1">
    <source>
        <dbReference type="SAM" id="MobiDB-lite"/>
    </source>
</evidence>
<name>A0A2T4BPT3_TRILO</name>
<reference evidence="2 3" key="1">
    <citation type="submission" date="2016-07" db="EMBL/GenBank/DDBJ databases">
        <title>Multiple horizontal gene transfer events from other fungi enriched the ability of initially mycotrophic Trichoderma (Ascomycota) to feed on dead plant biomass.</title>
        <authorList>
            <consortium name="DOE Joint Genome Institute"/>
            <person name="Aerts A."/>
            <person name="Atanasova L."/>
            <person name="Chenthamara K."/>
            <person name="Zhang J."/>
            <person name="Grujic M."/>
            <person name="Henrissat B."/>
            <person name="Kuo A."/>
            <person name="Salamov A."/>
            <person name="Lipzen A."/>
            <person name="Labutti K."/>
            <person name="Barry K."/>
            <person name="Miao Y."/>
            <person name="Rahimi M.J."/>
            <person name="Shen Q."/>
            <person name="Grigoriev I.V."/>
            <person name="Kubicek C.P."/>
            <person name="Druzhinina I.S."/>
        </authorList>
    </citation>
    <scope>NUCLEOTIDE SEQUENCE [LARGE SCALE GENOMIC DNA]</scope>
    <source>
        <strain evidence="2 3">ATCC 18648</strain>
    </source>
</reference>
<feature type="compositionally biased region" description="Basic and acidic residues" evidence="1">
    <location>
        <begin position="119"/>
        <end position="134"/>
    </location>
</feature>
<accession>A0A2T4BPT3</accession>
<evidence type="ECO:0000313" key="3">
    <source>
        <dbReference type="Proteomes" id="UP000240760"/>
    </source>
</evidence>
<dbReference type="STRING" id="983965.A0A2T4BPT3"/>
<sequence length="362" mass="40218">MASLDRTGDDCAEDVVQEGSCLTVADHAEKCNSLFQECMILQGIVLDPTIIDDQRARFATWTSDMDVYGPLHGSLDYRLRYVPSSVELIHQLLDVICDTLSSLKPLNDLSRGTRGTRTRMPEYNDPEELRKDEDGSSDAVTYLNQAEENAFKITERIGGTLSRLIRLSKAARELAKANRNHSYAESVTEAPRTKSALVDNKLSFPTRPLTPECPYCGVIIELEGSNEASTLWQNYVVADLEPFICVPPACLEASRRGTGALTFGSSEAGISHMQNAHGQIWECRAPSHDLLVFDQEAQYPEHLIREHDVPVTHVMSLSGAARRSSPKRIVECPFGEDVHPSESVERSAVFESEALQSHWRGQ</sequence>
<dbReference type="AlphaFoldDB" id="A0A2T4BPT3"/>
<dbReference type="PANTHER" id="PTHR35391:SF7">
    <property type="entry name" value="C2H2-TYPE DOMAIN-CONTAINING PROTEIN"/>
    <property type="match status" value="1"/>
</dbReference>
<keyword evidence="3" id="KW-1185">Reference proteome</keyword>